<dbReference type="Pfam" id="PF00063">
    <property type="entry name" value="Myosin_head"/>
    <property type="match status" value="1"/>
</dbReference>
<dbReference type="InterPro" id="IPR001609">
    <property type="entry name" value="Myosin_head_motor_dom-like"/>
</dbReference>
<dbReference type="GO" id="GO:0016020">
    <property type="term" value="C:membrane"/>
    <property type="evidence" value="ECO:0007669"/>
    <property type="project" value="TreeGrafter"/>
</dbReference>
<keyword evidence="6 10" id="KW-0518">Myosin</keyword>
<keyword evidence="3 10" id="KW-0067">ATP-binding</keyword>
<dbReference type="InterPro" id="IPR036022">
    <property type="entry name" value="MYSc_Myo8"/>
</dbReference>
<dbReference type="Gene3D" id="6.20.240.20">
    <property type="match status" value="1"/>
</dbReference>
<dbReference type="SMART" id="SM00015">
    <property type="entry name" value="IQ"/>
    <property type="match status" value="3"/>
</dbReference>
<dbReference type="GO" id="GO:0000146">
    <property type="term" value="F:microfilament motor activity"/>
    <property type="evidence" value="ECO:0007669"/>
    <property type="project" value="TreeGrafter"/>
</dbReference>
<dbReference type="PROSITE" id="PS51844">
    <property type="entry name" value="SH3_LIKE"/>
    <property type="match status" value="1"/>
</dbReference>
<dbReference type="PRINTS" id="PR00193">
    <property type="entry name" value="MYOSINHEAVY"/>
</dbReference>
<evidence type="ECO:0000256" key="5">
    <source>
        <dbReference type="ARBA" id="ARBA00023054"/>
    </source>
</evidence>
<evidence type="ECO:0000259" key="12">
    <source>
        <dbReference type="PROSITE" id="PS51456"/>
    </source>
</evidence>
<evidence type="ECO:0000313" key="14">
    <source>
        <dbReference type="EMBL" id="VVB11361.1"/>
    </source>
</evidence>
<keyword evidence="1" id="KW-0677">Repeat</keyword>
<evidence type="ECO:0000256" key="11">
    <source>
        <dbReference type="SAM" id="Coils"/>
    </source>
</evidence>
<feature type="binding site" evidence="10">
    <location>
        <begin position="242"/>
        <end position="249"/>
    </location>
    <ligand>
        <name>ATP</name>
        <dbReference type="ChEBI" id="CHEBI:30616"/>
    </ligand>
</feature>
<evidence type="ECO:0000256" key="7">
    <source>
        <dbReference type="ARBA" id="ARBA00023175"/>
    </source>
</evidence>
<evidence type="ECO:0000256" key="1">
    <source>
        <dbReference type="ARBA" id="ARBA00022737"/>
    </source>
</evidence>
<evidence type="ECO:0000256" key="4">
    <source>
        <dbReference type="ARBA" id="ARBA00022860"/>
    </source>
</evidence>
<gene>
    <name evidence="14" type="ORF">ANE_LOCUS21805</name>
</gene>
<keyword evidence="5 11" id="KW-0175">Coiled coil</keyword>
<dbReference type="PANTHER" id="PTHR13140:SF763">
    <property type="entry name" value="MYOSIN-4"/>
    <property type="match status" value="1"/>
</dbReference>
<dbReference type="Proteomes" id="UP000489600">
    <property type="component" value="Unassembled WGS sequence"/>
</dbReference>
<proteinExistence type="inferred from homology"/>
<dbReference type="InterPro" id="IPR057535">
    <property type="entry name" value="MYO1-3_N_SH3"/>
</dbReference>
<dbReference type="Gene3D" id="1.20.120.720">
    <property type="entry name" value="Myosin VI head, motor domain, U50 subdomain"/>
    <property type="match status" value="1"/>
</dbReference>
<dbReference type="GO" id="GO:0030048">
    <property type="term" value="P:actin filament-based movement"/>
    <property type="evidence" value="ECO:0007669"/>
    <property type="project" value="UniProtKB-ARBA"/>
</dbReference>
<dbReference type="PANTHER" id="PTHR13140">
    <property type="entry name" value="MYOSIN"/>
    <property type="match status" value="1"/>
</dbReference>
<evidence type="ECO:0000313" key="15">
    <source>
        <dbReference type="Proteomes" id="UP000489600"/>
    </source>
</evidence>
<dbReference type="SUPFAM" id="SSF52540">
    <property type="entry name" value="P-loop containing nucleoside triphosphate hydrolases"/>
    <property type="match status" value="1"/>
</dbReference>
<keyword evidence="15" id="KW-1185">Reference proteome</keyword>
<dbReference type="InterPro" id="IPR027417">
    <property type="entry name" value="P-loop_NTPase"/>
</dbReference>
<dbReference type="Pfam" id="PF00612">
    <property type="entry name" value="IQ"/>
    <property type="match status" value="3"/>
</dbReference>
<dbReference type="GO" id="GO:0005516">
    <property type="term" value="F:calmodulin binding"/>
    <property type="evidence" value="ECO:0007669"/>
    <property type="project" value="UniProtKB-KW"/>
</dbReference>
<keyword evidence="8 10" id="KW-0009">Actin-binding</keyword>
<dbReference type="FunFam" id="1.20.58.530:FF:000013">
    <property type="entry name" value="Unconventional myosin-XIX"/>
    <property type="match status" value="1"/>
</dbReference>
<comment type="caution">
    <text evidence="14">The sequence shown here is derived from an EMBL/GenBank/DDBJ whole genome shotgun (WGS) entry which is preliminary data.</text>
</comment>
<dbReference type="GO" id="GO:0005737">
    <property type="term" value="C:cytoplasm"/>
    <property type="evidence" value="ECO:0007669"/>
    <property type="project" value="TreeGrafter"/>
</dbReference>
<dbReference type="OrthoDB" id="6108017at2759"/>
<dbReference type="InterPro" id="IPR004009">
    <property type="entry name" value="SH3_Myosin"/>
</dbReference>
<dbReference type="Gene3D" id="1.10.10.820">
    <property type="match status" value="1"/>
</dbReference>
<name>A0A565CCV4_9BRAS</name>
<dbReference type="GO" id="GO:0007015">
    <property type="term" value="P:actin filament organization"/>
    <property type="evidence" value="ECO:0007669"/>
    <property type="project" value="TreeGrafter"/>
</dbReference>
<dbReference type="AlphaFoldDB" id="A0A565CCV4"/>
<dbReference type="FunFam" id="1.10.10.820:FF:000001">
    <property type="entry name" value="Myosin heavy chain"/>
    <property type="match status" value="1"/>
</dbReference>
<keyword evidence="2 10" id="KW-0547">Nucleotide-binding</keyword>
<dbReference type="GO" id="GO:0016459">
    <property type="term" value="C:myosin complex"/>
    <property type="evidence" value="ECO:0007669"/>
    <property type="project" value="UniProtKB-KW"/>
</dbReference>
<dbReference type="Pfam" id="PF25369">
    <property type="entry name" value="SH3_VIII-1_N"/>
    <property type="match status" value="1"/>
</dbReference>
<keyword evidence="7 10" id="KW-0505">Motor protein</keyword>
<evidence type="ECO:0000256" key="10">
    <source>
        <dbReference type="PROSITE-ProRule" id="PRU00782"/>
    </source>
</evidence>
<evidence type="ECO:0000256" key="8">
    <source>
        <dbReference type="ARBA" id="ARBA00023203"/>
    </source>
</evidence>
<evidence type="ECO:0000256" key="3">
    <source>
        <dbReference type="ARBA" id="ARBA00022840"/>
    </source>
</evidence>
<evidence type="ECO:0000259" key="13">
    <source>
        <dbReference type="PROSITE" id="PS51844"/>
    </source>
</evidence>
<dbReference type="InterPro" id="IPR036961">
    <property type="entry name" value="Kinesin_motor_dom_sf"/>
</dbReference>
<evidence type="ECO:0008006" key="16">
    <source>
        <dbReference type="Google" id="ProtNLM"/>
    </source>
</evidence>
<keyword evidence="4" id="KW-0112">Calmodulin-binding</keyword>
<sequence length="1126" mass="129045">MMKNSVEETSESIRRHDVCDRFKDKSPSLPSRPTSKAQMLAIPQSISAKFCNAIGDQSGCVITTIETKEDVDKVSVERNSEEHIETECLNNVDHFIKNKLRVWCRVANGGEWDLGKLESVSGDAACVMLSSTEVVKVSMEEIFPANPNILDGVEDLIQITYLNEPSVLYNLRVRYSKDLIYSKAGPVLIAVNPFKNVQIYGNQILLAYQNKALDSPHVYTVADAAYDEMMREEKNQSIIISGESGAGKTETAKYAMQYLEALGGGSFGVENEILKTNCILEAFGNAKTSRNDNSSRFGKLMEIHFSAKGKICGAKLETFSFDQSRVVQLSSGERSYHIFYELCAGASPILKERLRLKVASEYKYLNQSNCLTIDRIDDAQKFHKLMEAFNIVQIPQEYQERAFALLAAVLWLGNVSFEVIDNENHVEVVADEAVTNVAMLMGCNSKDLMVVLSTCKLQAGRDCIAKRLTLRQATDMRDSLAKIIYASLFNWLVEQINTSLEVGRSRTGRSISILDIYGFESFKNNSFEQFCINYANERLQQHFNRHLFKLEQEEYEGDGIDWTKVEFKDNQECLNLIEKKPIGVVSLLDEESNFPKATDTTFANKLKQHLKSNSCFKGERGRGFRVSHYAGEVLYDTKGFLEKNRDPLHIDLIQFLSSCKCQLLNMFSTKMCHKSLKPATISDSMNQSVITKFKGQLFKLMSKLEDTTPHFIRCIKPNSKQLPGLYEENHVLQQLRCCGVLEIVRISRSGYPTRMTHQELALRYGFLLLDTEISQDPLSTSNAIMKQYNLPPEMYQVGYTKIYLRTGQIGVLEERRKYVMRGILGLQKKFRGYLSRQYFHNMRNAAVILQSYIRGVNDRRNYIVVEKEAIVSSAITEDLDAIIHLQSMVRGWLVRKHLKNRMQQKKQPQNEKKKSRRKFRRRILEDKDILLEQFQVQPLVLADLQSRVLKVEAAIMQKENENTNLQEELQRFEVRWLEHEARMKLMEETLQKHMSSMQMSLAAACKIMVPDKTASDGNDSEETMSHGTTTEELNGSLNAVKNLSVEFEQRRVVFDEDVKCHVDVKLEPDSVSIRKQHAGEELSRLKLRFEKWKKDYKARLRGTKARLRLNGDKDGRHRKWWCKKSS</sequence>
<protein>
    <recommendedName>
        <fullName evidence="16">Myosin motor domain-containing protein</fullName>
    </recommendedName>
</protein>
<evidence type="ECO:0000256" key="2">
    <source>
        <dbReference type="ARBA" id="ARBA00022741"/>
    </source>
</evidence>
<dbReference type="InterPro" id="IPR000048">
    <property type="entry name" value="IQ_motif_EF-hand-BS"/>
</dbReference>
<feature type="coiled-coil region" evidence="11">
    <location>
        <begin position="941"/>
        <end position="975"/>
    </location>
</feature>
<comment type="similarity">
    <text evidence="9">Belongs to the TRAFAC class myosin-kinesin ATPase superfamily. Myosin family. Plant myosin class VIII subfamily.</text>
</comment>
<dbReference type="Gene3D" id="3.40.850.10">
    <property type="entry name" value="Kinesin motor domain"/>
    <property type="match status" value="1"/>
</dbReference>
<feature type="domain" description="Myosin N-terminal SH3-like" evidence="13">
    <location>
        <begin position="97"/>
        <end position="147"/>
    </location>
</feature>
<dbReference type="CDD" id="cd01383">
    <property type="entry name" value="MYSc_Myo8"/>
    <property type="match status" value="1"/>
</dbReference>
<dbReference type="GO" id="GO:0051015">
    <property type="term" value="F:actin filament binding"/>
    <property type="evidence" value="ECO:0007669"/>
    <property type="project" value="TreeGrafter"/>
</dbReference>
<accession>A0A565CCV4</accession>
<dbReference type="EMBL" id="CABITT030000007">
    <property type="protein sequence ID" value="VVB11361.1"/>
    <property type="molecule type" value="Genomic_DNA"/>
</dbReference>
<dbReference type="Gene3D" id="1.20.5.190">
    <property type="match status" value="1"/>
</dbReference>
<feature type="domain" description="Myosin motor" evidence="12">
    <location>
        <begin position="151"/>
        <end position="817"/>
    </location>
</feature>
<dbReference type="Gene3D" id="1.20.58.530">
    <property type="match status" value="1"/>
</dbReference>
<organism evidence="14 15">
    <name type="scientific">Arabis nemorensis</name>
    <dbReference type="NCBI Taxonomy" id="586526"/>
    <lineage>
        <taxon>Eukaryota</taxon>
        <taxon>Viridiplantae</taxon>
        <taxon>Streptophyta</taxon>
        <taxon>Embryophyta</taxon>
        <taxon>Tracheophyta</taxon>
        <taxon>Spermatophyta</taxon>
        <taxon>Magnoliopsida</taxon>
        <taxon>eudicotyledons</taxon>
        <taxon>Gunneridae</taxon>
        <taxon>Pentapetalae</taxon>
        <taxon>rosids</taxon>
        <taxon>malvids</taxon>
        <taxon>Brassicales</taxon>
        <taxon>Brassicaceae</taxon>
        <taxon>Arabideae</taxon>
        <taxon>Arabis</taxon>
    </lineage>
</organism>
<evidence type="ECO:0000256" key="9">
    <source>
        <dbReference type="ARBA" id="ARBA00060862"/>
    </source>
</evidence>
<feature type="region of interest" description="Actin-binding" evidence="10">
    <location>
        <begin position="697"/>
        <end position="719"/>
    </location>
</feature>
<dbReference type="PROSITE" id="PS51456">
    <property type="entry name" value="MYOSIN_MOTOR"/>
    <property type="match status" value="1"/>
</dbReference>
<reference evidence="14" key="1">
    <citation type="submission" date="2019-07" db="EMBL/GenBank/DDBJ databases">
        <authorList>
            <person name="Dittberner H."/>
        </authorList>
    </citation>
    <scope>NUCLEOTIDE SEQUENCE [LARGE SCALE GENOMIC DNA]</scope>
</reference>
<dbReference type="GO" id="GO:0005524">
    <property type="term" value="F:ATP binding"/>
    <property type="evidence" value="ECO:0007669"/>
    <property type="project" value="UniProtKB-UniRule"/>
</dbReference>
<dbReference type="SMART" id="SM00242">
    <property type="entry name" value="MYSc"/>
    <property type="match status" value="1"/>
</dbReference>
<dbReference type="FunFam" id="1.20.120.720:FF:000028">
    <property type="entry name" value="Myosin IE heavy chain"/>
    <property type="match status" value="1"/>
</dbReference>
<dbReference type="PROSITE" id="PS50096">
    <property type="entry name" value="IQ"/>
    <property type="match status" value="3"/>
</dbReference>
<evidence type="ECO:0000256" key="6">
    <source>
        <dbReference type="ARBA" id="ARBA00023123"/>
    </source>
</evidence>